<evidence type="ECO:0000256" key="1">
    <source>
        <dbReference type="SAM" id="MobiDB-lite"/>
    </source>
</evidence>
<feature type="region of interest" description="Disordered" evidence="1">
    <location>
        <begin position="43"/>
        <end position="66"/>
    </location>
</feature>
<evidence type="ECO:0000313" key="3">
    <source>
        <dbReference type="Proteomes" id="UP000499080"/>
    </source>
</evidence>
<protein>
    <submittedName>
        <fullName evidence="2">Uncharacterized protein</fullName>
    </submittedName>
</protein>
<dbReference type="AlphaFoldDB" id="A0A4Y2LBG4"/>
<dbReference type="Proteomes" id="UP000499080">
    <property type="component" value="Unassembled WGS sequence"/>
</dbReference>
<sequence>MESEMATFPQHSLLSAEDPLSMWAFCELNFFSLVNYLTSVEKRTNGDGVPAQESSSSSGSSRKSRGISHISLGVSWKRDVNINNLTYSTVQLDRKFSNLLPTLQIFQNDKCHNNVLSKLITEIQKYL</sequence>
<evidence type="ECO:0000313" key="2">
    <source>
        <dbReference type="EMBL" id="GBN12028.1"/>
    </source>
</evidence>
<organism evidence="2 3">
    <name type="scientific">Araneus ventricosus</name>
    <name type="common">Orbweaver spider</name>
    <name type="synonym">Epeira ventricosa</name>
    <dbReference type="NCBI Taxonomy" id="182803"/>
    <lineage>
        <taxon>Eukaryota</taxon>
        <taxon>Metazoa</taxon>
        <taxon>Ecdysozoa</taxon>
        <taxon>Arthropoda</taxon>
        <taxon>Chelicerata</taxon>
        <taxon>Arachnida</taxon>
        <taxon>Araneae</taxon>
        <taxon>Araneomorphae</taxon>
        <taxon>Entelegynae</taxon>
        <taxon>Araneoidea</taxon>
        <taxon>Araneidae</taxon>
        <taxon>Araneus</taxon>
    </lineage>
</organism>
<reference evidence="2 3" key="1">
    <citation type="journal article" date="2019" name="Sci. Rep.">
        <title>Orb-weaving spider Araneus ventricosus genome elucidates the spidroin gene catalogue.</title>
        <authorList>
            <person name="Kono N."/>
            <person name="Nakamura H."/>
            <person name="Ohtoshi R."/>
            <person name="Moran D.A.P."/>
            <person name="Shinohara A."/>
            <person name="Yoshida Y."/>
            <person name="Fujiwara M."/>
            <person name="Mori M."/>
            <person name="Tomita M."/>
            <person name="Arakawa K."/>
        </authorList>
    </citation>
    <scope>NUCLEOTIDE SEQUENCE [LARGE SCALE GENOMIC DNA]</scope>
</reference>
<comment type="caution">
    <text evidence="2">The sequence shown here is derived from an EMBL/GenBank/DDBJ whole genome shotgun (WGS) entry which is preliminary data.</text>
</comment>
<keyword evidence="3" id="KW-1185">Reference proteome</keyword>
<accession>A0A4Y2LBG4</accession>
<dbReference type="EMBL" id="BGPR01005638">
    <property type="protein sequence ID" value="GBN12028.1"/>
    <property type="molecule type" value="Genomic_DNA"/>
</dbReference>
<gene>
    <name evidence="2" type="ORF">AVEN_136433_1</name>
</gene>
<feature type="compositionally biased region" description="Low complexity" evidence="1">
    <location>
        <begin position="54"/>
        <end position="66"/>
    </location>
</feature>
<name>A0A4Y2LBG4_ARAVE</name>
<proteinExistence type="predicted"/>